<organism evidence="2 3">
    <name type="scientific">Streptomyces hundungensis</name>
    <dbReference type="NCBI Taxonomy" id="1077946"/>
    <lineage>
        <taxon>Bacteria</taxon>
        <taxon>Bacillati</taxon>
        <taxon>Actinomycetota</taxon>
        <taxon>Actinomycetes</taxon>
        <taxon>Kitasatosporales</taxon>
        <taxon>Streptomycetaceae</taxon>
        <taxon>Streptomyces</taxon>
    </lineage>
</organism>
<dbReference type="EMBL" id="CP032698">
    <property type="protein sequence ID" value="AYG82958.1"/>
    <property type="molecule type" value="Genomic_DNA"/>
</dbReference>
<dbReference type="Proteomes" id="UP000271554">
    <property type="component" value="Chromosome"/>
</dbReference>
<evidence type="ECO:0000256" key="1">
    <source>
        <dbReference type="SAM" id="Phobius"/>
    </source>
</evidence>
<evidence type="ECO:0000313" key="3">
    <source>
        <dbReference type="Proteomes" id="UP000271554"/>
    </source>
</evidence>
<proteinExistence type="predicted"/>
<name>A0A387HPM0_9ACTN</name>
<dbReference type="AlphaFoldDB" id="A0A387HPM0"/>
<dbReference type="KEGG" id="shun:DWB77_05150"/>
<keyword evidence="1" id="KW-0472">Membrane</keyword>
<reference evidence="2 3" key="1">
    <citation type="submission" date="2018-10" db="EMBL/GenBank/DDBJ databases">
        <title>Relationship between Morphology and Antimicrobial Activity in Streptomyces.</title>
        <authorList>
            <person name="Kang H.J."/>
            <person name="Kim S.B."/>
        </authorList>
    </citation>
    <scope>NUCLEOTIDE SEQUENCE [LARGE SCALE GENOMIC DNA]</scope>
    <source>
        <strain evidence="2 3">BH38</strain>
    </source>
</reference>
<accession>A0A387HPM0</accession>
<keyword evidence="3" id="KW-1185">Reference proteome</keyword>
<keyword evidence="1" id="KW-0812">Transmembrane</keyword>
<feature type="transmembrane region" description="Helical" evidence="1">
    <location>
        <begin position="6"/>
        <end position="25"/>
    </location>
</feature>
<gene>
    <name evidence="2" type="ORF">DWB77_05150</name>
</gene>
<protein>
    <submittedName>
        <fullName evidence="2">Uncharacterized protein</fullName>
    </submittedName>
</protein>
<evidence type="ECO:0000313" key="2">
    <source>
        <dbReference type="EMBL" id="AYG82958.1"/>
    </source>
</evidence>
<keyword evidence="1" id="KW-1133">Transmembrane helix</keyword>
<sequence length="30" mass="3195">MSHLIIGLAVTVVVCLVIKFGGDALKKRRG</sequence>